<dbReference type="EMBL" id="JAHUTI010013035">
    <property type="protein sequence ID" value="MED6236872.1"/>
    <property type="molecule type" value="Genomic_DNA"/>
</dbReference>
<dbReference type="InterPro" id="IPR008996">
    <property type="entry name" value="IL1/FGF"/>
</dbReference>
<dbReference type="InterPro" id="IPR002209">
    <property type="entry name" value="Fibroblast_GF_fam"/>
</dbReference>
<accession>A0ABU7AFI7</accession>
<dbReference type="PANTHER" id="PTHR11486">
    <property type="entry name" value="FIBROBLAST GROWTH FACTOR"/>
    <property type="match status" value="1"/>
</dbReference>
<keyword evidence="2" id="KW-0732">Signal</keyword>
<evidence type="ECO:0000256" key="1">
    <source>
        <dbReference type="ARBA" id="ARBA00007936"/>
    </source>
</evidence>
<feature type="signal peptide" evidence="2">
    <location>
        <begin position="1"/>
        <end position="15"/>
    </location>
</feature>
<evidence type="ECO:0000313" key="4">
    <source>
        <dbReference type="Proteomes" id="UP001345963"/>
    </source>
</evidence>
<sequence>MSLLCLCLFVPPCLGLNLLHPAALFNLIPVGLRVVAIQGVKSGFYIAMNGEGMLYSSVVTGLFFFNLE</sequence>
<feature type="chain" id="PRO_5045765648" evidence="2">
    <location>
        <begin position="16"/>
        <end position="68"/>
    </location>
</feature>
<comment type="similarity">
    <text evidence="1">Belongs to the heparin-binding growth factors family.</text>
</comment>
<comment type="caution">
    <text evidence="3">The sequence shown here is derived from an EMBL/GenBank/DDBJ whole genome shotgun (WGS) entry which is preliminary data.</text>
</comment>
<protein>
    <submittedName>
        <fullName evidence="3">Uncharacterized protein</fullName>
    </submittedName>
</protein>
<dbReference type="Pfam" id="PF00167">
    <property type="entry name" value="FGF"/>
    <property type="match status" value="1"/>
</dbReference>
<dbReference type="SUPFAM" id="SSF50353">
    <property type="entry name" value="Cytokine"/>
    <property type="match status" value="1"/>
</dbReference>
<reference evidence="3 4" key="1">
    <citation type="submission" date="2021-07" db="EMBL/GenBank/DDBJ databases">
        <authorList>
            <person name="Palmer J.M."/>
        </authorList>
    </citation>
    <scope>NUCLEOTIDE SEQUENCE [LARGE SCALE GENOMIC DNA]</scope>
    <source>
        <strain evidence="3 4">AT_MEX2019</strain>
        <tissue evidence="3">Muscle</tissue>
    </source>
</reference>
<dbReference type="Proteomes" id="UP001345963">
    <property type="component" value="Unassembled WGS sequence"/>
</dbReference>
<gene>
    <name evidence="3" type="ORF">ATANTOWER_015444</name>
</gene>
<evidence type="ECO:0000256" key="2">
    <source>
        <dbReference type="SAM" id="SignalP"/>
    </source>
</evidence>
<name>A0ABU7AFI7_9TELE</name>
<dbReference type="Gene3D" id="2.80.10.50">
    <property type="match status" value="1"/>
</dbReference>
<keyword evidence="4" id="KW-1185">Reference proteome</keyword>
<organism evidence="3 4">
    <name type="scientific">Ataeniobius toweri</name>
    <dbReference type="NCBI Taxonomy" id="208326"/>
    <lineage>
        <taxon>Eukaryota</taxon>
        <taxon>Metazoa</taxon>
        <taxon>Chordata</taxon>
        <taxon>Craniata</taxon>
        <taxon>Vertebrata</taxon>
        <taxon>Euteleostomi</taxon>
        <taxon>Actinopterygii</taxon>
        <taxon>Neopterygii</taxon>
        <taxon>Teleostei</taxon>
        <taxon>Neoteleostei</taxon>
        <taxon>Acanthomorphata</taxon>
        <taxon>Ovalentaria</taxon>
        <taxon>Atherinomorphae</taxon>
        <taxon>Cyprinodontiformes</taxon>
        <taxon>Goodeidae</taxon>
        <taxon>Ataeniobius</taxon>
    </lineage>
</organism>
<evidence type="ECO:0000313" key="3">
    <source>
        <dbReference type="EMBL" id="MED6236872.1"/>
    </source>
</evidence>
<proteinExistence type="inferred from homology"/>